<dbReference type="Proteomes" id="UP000270795">
    <property type="component" value="Unassembled WGS sequence"/>
</dbReference>
<organism evidence="1 2">
    <name type="scientific">Pseudomonas savastanoi</name>
    <name type="common">Pseudomonas syringae pv. savastanoi</name>
    <dbReference type="NCBI Taxonomy" id="29438"/>
    <lineage>
        <taxon>Bacteria</taxon>
        <taxon>Pseudomonadati</taxon>
        <taxon>Pseudomonadota</taxon>
        <taxon>Gammaproteobacteria</taxon>
        <taxon>Pseudomonadales</taxon>
        <taxon>Pseudomonadaceae</taxon>
        <taxon>Pseudomonas</taxon>
    </lineage>
</organism>
<evidence type="ECO:0000313" key="1">
    <source>
        <dbReference type="EMBL" id="RMV07931.1"/>
    </source>
</evidence>
<sequence>MTVGRLRPNEGYIFVDYSILGHRFRGHNDEIAEKGGFARLGCFLESLYDQNPHHAQKQ</sequence>
<dbReference type="AlphaFoldDB" id="A0A3M5ZLM3"/>
<evidence type="ECO:0000313" key="2">
    <source>
        <dbReference type="Proteomes" id="UP000270795"/>
    </source>
</evidence>
<reference evidence="1 2" key="1">
    <citation type="submission" date="2018-08" db="EMBL/GenBank/DDBJ databases">
        <title>Recombination of ecologically and evolutionarily significant loci maintains genetic cohesion in the Pseudomonas syringae species complex.</title>
        <authorList>
            <person name="Dillon M."/>
            <person name="Thakur S."/>
            <person name="Almeida R.N.D."/>
            <person name="Weir B.S."/>
            <person name="Guttman D.S."/>
        </authorList>
    </citation>
    <scope>NUCLEOTIDE SEQUENCE [LARGE SCALE GENOMIC DNA]</scope>
    <source>
        <strain evidence="1 2">ICMP 11899</strain>
    </source>
</reference>
<protein>
    <submittedName>
        <fullName evidence="1">Uncharacterized protein</fullName>
    </submittedName>
</protein>
<name>A0A3M5ZLM3_PSESS</name>
<accession>A0A3M5ZLM3</accession>
<dbReference type="EMBL" id="RBUM01000531">
    <property type="protein sequence ID" value="RMV07931.1"/>
    <property type="molecule type" value="Genomic_DNA"/>
</dbReference>
<proteinExistence type="predicted"/>
<gene>
    <name evidence="1" type="ORF">ALP17_111459</name>
</gene>
<comment type="caution">
    <text evidence="1">The sequence shown here is derived from an EMBL/GenBank/DDBJ whole genome shotgun (WGS) entry which is preliminary data.</text>
</comment>